<dbReference type="NCBIfam" id="NF004012">
    <property type="entry name" value="PRK05477.1-2"/>
    <property type="match status" value="1"/>
</dbReference>
<protein>
    <recommendedName>
        <fullName evidence="3 11">Aspartyl/glutamyl-tRNA(Asn/Gln) amidotransferase subunit B</fullName>
        <shortName evidence="11">Asp/Glu-ADT subunit B</shortName>
        <ecNumber evidence="11">6.3.5.-</ecNumber>
    </recommendedName>
</protein>
<comment type="catalytic activity">
    <reaction evidence="10 11">
        <text>L-glutamyl-tRNA(Gln) + L-glutamine + ATP + H2O = L-glutaminyl-tRNA(Gln) + L-glutamate + ADP + phosphate + H(+)</text>
        <dbReference type="Rhea" id="RHEA:17521"/>
        <dbReference type="Rhea" id="RHEA-COMP:9681"/>
        <dbReference type="Rhea" id="RHEA-COMP:9684"/>
        <dbReference type="ChEBI" id="CHEBI:15377"/>
        <dbReference type="ChEBI" id="CHEBI:15378"/>
        <dbReference type="ChEBI" id="CHEBI:29985"/>
        <dbReference type="ChEBI" id="CHEBI:30616"/>
        <dbReference type="ChEBI" id="CHEBI:43474"/>
        <dbReference type="ChEBI" id="CHEBI:58359"/>
        <dbReference type="ChEBI" id="CHEBI:78520"/>
        <dbReference type="ChEBI" id="CHEBI:78521"/>
        <dbReference type="ChEBI" id="CHEBI:456216"/>
    </reaction>
</comment>
<dbReference type="NCBIfam" id="NF004015">
    <property type="entry name" value="PRK05477.1-5"/>
    <property type="match status" value="1"/>
</dbReference>
<dbReference type="InterPro" id="IPR017959">
    <property type="entry name" value="Asn/Gln-tRNA_amidoTrfase_suB/E"/>
</dbReference>
<keyword evidence="6 11" id="KW-0067">ATP-binding</keyword>
<dbReference type="EC" id="6.3.5.-" evidence="11"/>
<comment type="caution">
    <text evidence="13">The sequence shown here is derived from an EMBL/GenBank/DDBJ whole genome shotgun (WGS) entry which is preliminary data.</text>
</comment>
<dbReference type="HAMAP" id="MF_00121">
    <property type="entry name" value="GatB"/>
    <property type="match status" value="1"/>
</dbReference>
<dbReference type="NCBIfam" id="TIGR00133">
    <property type="entry name" value="gatB"/>
    <property type="match status" value="1"/>
</dbReference>
<proteinExistence type="inferred from homology"/>
<comment type="similarity">
    <text evidence="1 11">Belongs to the GatB/GatE family. GatB subfamily.</text>
</comment>
<evidence type="ECO:0000256" key="2">
    <source>
        <dbReference type="ARBA" id="ARBA00011123"/>
    </source>
</evidence>
<dbReference type="NCBIfam" id="NF004014">
    <property type="entry name" value="PRK05477.1-4"/>
    <property type="match status" value="1"/>
</dbReference>
<organism evidence="13 14">
    <name type="scientific">Ruegeria alba</name>
    <dbReference type="NCBI Taxonomy" id="2916756"/>
    <lineage>
        <taxon>Bacteria</taxon>
        <taxon>Pseudomonadati</taxon>
        <taxon>Pseudomonadota</taxon>
        <taxon>Alphaproteobacteria</taxon>
        <taxon>Rhodobacterales</taxon>
        <taxon>Roseobacteraceae</taxon>
        <taxon>Ruegeria</taxon>
    </lineage>
</organism>
<keyword evidence="4 11" id="KW-0436">Ligase</keyword>
<evidence type="ECO:0000256" key="10">
    <source>
        <dbReference type="ARBA" id="ARBA00047913"/>
    </source>
</evidence>
<dbReference type="Pfam" id="PF02637">
    <property type="entry name" value="GatB_Yqey"/>
    <property type="match status" value="1"/>
</dbReference>
<evidence type="ECO:0000313" key="14">
    <source>
        <dbReference type="Proteomes" id="UP001165279"/>
    </source>
</evidence>
<name>A0ABS9NW19_9RHOB</name>
<dbReference type="InterPro" id="IPR004413">
    <property type="entry name" value="GatB"/>
</dbReference>
<evidence type="ECO:0000256" key="4">
    <source>
        <dbReference type="ARBA" id="ARBA00022598"/>
    </source>
</evidence>
<dbReference type="RefSeq" id="WP_234177339.1">
    <property type="nucleotide sequence ID" value="NZ_JAKOEM010000003.1"/>
</dbReference>
<dbReference type="InterPro" id="IPR003789">
    <property type="entry name" value="Asn/Gln_tRNA_amidoTrase-B-like"/>
</dbReference>
<evidence type="ECO:0000256" key="8">
    <source>
        <dbReference type="ARBA" id="ARBA00024799"/>
    </source>
</evidence>
<evidence type="ECO:0000256" key="6">
    <source>
        <dbReference type="ARBA" id="ARBA00022840"/>
    </source>
</evidence>
<dbReference type="SMART" id="SM00845">
    <property type="entry name" value="GatB_Yqey"/>
    <property type="match status" value="1"/>
</dbReference>
<evidence type="ECO:0000256" key="9">
    <source>
        <dbReference type="ARBA" id="ARBA00047380"/>
    </source>
</evidence>
<comment type="subunit">
    <text evidence="2 11">Heterotrimer of A, B and C subunits.</text>
</comment>
<evidence type="ECO:0000256" key="7">
    <source>
        <dbReference type="ARBA" id="ARBA00022917"/>
    </source>
</evidence>
<dbReference type="Gene3D" id="1.10.10.410">
    <property type="match status" value="1"/>
</dbReference>
<dbReference type="InterPro" id="IPR014746">
    <property type="entry name" value="Gln_synth/guanido_kin_cat_dom"/>
</dbReference>
<evidence type="ECO:0000259" key="12">
    <source>
        <dbReference type="SMART" id="SM00845"/>
    </source>
</evidence>
<dbReference type="Pfam" id="PF02934">
    <property type="entry name" value="GatB_N"/>
    <property type="match status" value="1"/>
</dbReference>
<dbReference type="InterPro" id="IPR042114">
    <property type="entry name" value="GatB_C_1"/>
</dbReference>
<dbReference type="Proteomes" id="UP001165279">
    <property type="component" value="Unassembled WGS sequence"/>
</dbReference>
<keyword evidence="7 11" id="KW-0648">Protein biosynthesis</keyword>
<evidence type="ECO:0000256" key="1">
    <source>
        <dbReference type="ARBA" id="ARBA00005306"/>
    </source>
</evidence>
<sequence>MLDLTFETPKPKTIAGAKHDWELVIGMEVHAQVASQAKLFSGASTAFGAEPNSNVSFVDAAMPGMLPVINEFCVEQAVRTGLGLKAEINLKSAFDRKNYFYPDLPQGYQISQLYHPIVGEGEVLVEMGDGTARRVRIERIHMEQDAGKSIHDMDPNMSFVDLNRTGVCLMEIVSRPDIRGPEEAAAYIAKLRQILRYLGTCDGNMQNGNLRADVNVSICRPGAYEKYQETQDFSHLGTRCEIKNMNSMRFIQAAIEYEARRQIAIVEAGGKVDQETRLYDPDKNETRSMRSKEEAHDYRYFPDPDLLPLEIEQAWVDDIAANLPELPDDKKARFIKDFGLTDYDASVLTAEVESAAYFEDVAKGRNGKLAANWVINELFGRLKKEDHDITDSPVSPAQLGGIIDLIASDAISGKIAKDLFEIVYTEGGDPAEIVEARGMKQVTDTGAIEAALDEIIAANPAQVEKAKVNPKLAGWFVGQVMKATGGKANPGVVNQMVSKKLNG</sequence>
<dbReference type="InterPro" id="IPR023168">
    <property type="entry name" value="GatB_Yqey_C_2"/>
</dbReference>
<dbReference type="PANTHER" id="PTHR11659:SF0">
    <property type="entry name" value="GLUTAMYL-TRNA(GLN) AMIDOTRANSFERASE SUBUNIT B, MITOCHONDRIAL"/>
    <property type="match status" value="1"/>
</dbReference>
<evidence type="ECO:0000313" key="13">
    <source>
        <dbReference type="EMBL" id="MCG6557800.1"/>
    </source>
</evidence>
<evidence type="ECO:0000256" key="11">
    <source>
        <dbReference type="HAMAP-Rule" id="MF_00121"/>
    </source>
</evidence>
<comment type="catalytic activity">
    <reaction evidence="9 11">
        <text>L-aspartyl-tRNA(Asn) + L-glutamine + ATP + H2O = L-asparaginyl-tRNA(Asn) + L-glutamate + ADP + phosphate + 2 H(+)</text>
        <dbReference type="Rhea" id="RHEA:14513"/>
        <dbReference type="Rhea" id="RHEA-COMP:9674"/>
        <dbReference type="Rhea" id="RHEA-COMP:9677"/>
        <dbReference type="ChEBI" id="CHEBI:15377"/>
        <dbReference type="ChEBI" id="CHEBI:15378"/>
        <dbReference type="ChEBI" id="CHEBI:29985"/>
        <dbReference type="ChEBI" id="CHEBI:30616"/>
        <dbReference type="ChEBI" id="CHEBI:43474"/>
        <dbReference type="ChEBI" id="CHEBI:58359"/>
        <dbReference type="ChEBI" id="CHEBI:78515"/>
        <dbReference type="ChEBI" id="CHEBI:78516"/>
        <dbReference type="ChEBI" id="CHEBI:456216"/>
    </reaction>
</comment>
<comment type="function">
    <text evidence="8 11">Allows the formation of correctly charged Asn-tRNA(Asn) or Gln-tRNA(Gln) through the transamidation of misacylated Asp-tRNA(Asn) or Glu-tRNA(Gln) in organisms which lack either or both of asparaginyl-tRNA or glutaminyl-tRNA synthetases. The reaction takes place in the presence of glutamine and ATP through an activated phospho-Asp-tRNA(Asn) or phospho-Glu-tRNA(Gln).</text>
</comment>
<evidence type="ECO:0000256" key="3">
    <source>
        <dbReference type="ARBA" id="ARBA00016923"/>
    </source>
</evidence>
<reference evidence="13" key="1">
    <citation type="submission" date="2022-02" db="EMBL/GenBank/DDBJ databases">
        <title>The genome sequence of Ruegeria sp. 1NDH52C.</title>
        <authorList>
            <person name="Du J."/>
        </authorList>
    </citation>
    <scope>NUCLEOTIDE SEQUENCE</scope>
    <source>
        <strain evidence="13">1NDH52C</strain>
    </source>
</reference>
<dbReference type="EMBL" id="JAKOEM010000003">
    <property type="protein sequence ID" value="MCG6557800.1"/>
    <property type="molecule type" value="Genomic_DNA"/>
</dbReference>
<accession>A0ABS9NW19</accession>
<evidence type="ECO:0000256" key="5">
    <source>
        <dbReference type="ARBA" id="ARBA00022741"/>
    </source>
</evidence>
<gene>
    <name evidence="11 13" type="primary">gatB</name>
    <name evidence="13" type="ORF">MB818_06295</name>
</gene>
<dbReference type="PANTHER" id="PTHR11659">
    <property type="entry name" value="GLUTAMYL-TRNA GLN AMIDOTRANSFERASE SUBUNIT B MITOCHONDRIAL AND PROKARYOTIC PET112-RELATED"/>
    <property type="match status" value="1"/>
</dbReference>
<dbReference type="InterPro" id="IPR006075">
    <property type="entry name" value="Asn/Gln-tRNA_Trfase_suB/E_cat"/>
</dbReference>
<dbReference type="Gene3D" id="1.10.150.380">
    <property type="entry name" value="GatB domain, N-terminal subdomain"/>
    <property type="match status" value="1"/>
</dbReference>
<keyword evidence="14" id="KW-1185">Reference proteome</keyword>
<feature type="domain" description="Asn/Gln amidotransferase" evidence="12">
    <location>
        <begin position="356"/>
        <end position="501"/>
    </location>
</feature>
<dbReference type="SUPFAM" id="SSF89095">
    <property type="entry name" value="GatB/YqeY motif"/>
    <property type="match status" value="1"/>
</dbReference>
<dbReference type="SUPFAM" id="SSF55931">
    <property type="entry name" value="Glutamine synthetase/guanido kinase"/>
    <property type="match status" value="1"/>
</dbReference>
<dbReference type="InterPro" id="IPR018027">
    <property type="entry name" value="Asn/Gln_amidotransferase"/>
</dbReference>
<keyword evidence="5 11" id="KW-0547">Nucleotide-binding</keyword>